<dbReference type="InterPro" id="IPR002142">
    <property type="entry name" value="Peptidase_S49"/>
</dbReference>
<feature type="active site" description="Proton donor/acceptor" evidence="7">
    <location>
        <position position="209"/>
    </location>
</feature>
<dbReference type="CDD" id="cd07018">
    <property type="entry name" value="S49_SppA_67K_type"/>
    <property type="match status" value="1"/>
</dbReference>
<reference evidence="10" key="2">
    <citation type="journal article" date="2014" name="Genome Biol. Evol.">
        <title>Settling down: the genome of Serratia symbiotica from the aphid Cinara tujafilina zooms in on the process of accommodation to a cooperative intracellular life.</title>
        <authorList>
            <person name="Manzano-Marin A."/>
            <person name="Latorre A."/>
        </authorList>
    </citation>
    <scope>NUCLEOTIDE SEQUENCE</scope>
    <source>
        <strain evidence="10">SCt-VLC</strain>
    </source>
</reference>
<dbReference type="Pfam" id="PF01343">
    <property type="entry name" value="Peptidase_S49"/>
    <property type="match status" value="2"/>
</dbReference>
<proteinExistence type="inferred from homology"/>
<dbReference type="InterPro" id="IPR047217">
    <property type="entry name" value="S49_SppA_67K_type_N"/>
</dbReference>
<dbReference type="InterPro" id="IPR004635">
    <property type="entry name" value="Pept_S49_SppA"/>
</dbReference>
<dbReference type="AlphaFoldDB" id="A0A068RF67"/>
<keyword evidence="6 8" id="KW-0472">Membrane</keyword>
<dbReference type="PANTHER" id="PTHR33209">
    <property type="entry name" value="PROTEASE 4"/>
    <property type="match status" value="1"/>
</dbReference>
<dbReference type="NCBIfam" id="TIGR00705">
    <property type="entry name" value="SppA_67K"/>
    <property type="match status" value="1"/>
</dbReference>
<dbReference type="EMBL" id="FR904237">
    <property type="protein sequence ID" value="CDG48755.1"/>
    <property type="molecule type" value="Genomic_DNA"/>
</dbReference>
<evidence type="ECO:0000313" key="10">
    <source>
        <dbReference type="EMBL" id="CDG48755.1"/>
    </source>
</evidence>
<dbReference type="NCBIfam" id="TIGR00706">
    <property type="entry name" value="SppA_dom"/>
    <property type="match status" value="1"/>
</dbReference>
<dbReference type="OrthoDB" id="9764363at2"/>
<keyword evidence="4" id="KW-0378">Hydrolase</keyword>
<dbReference type="InterPro" id="IPR029045">
    <property type="entry name" value="ClpP/crotonase-like_dom_sf"/>
</dbReference>
<comment type="similarity">
    <text evidence="2">Belongs to the peptidase S49 family.</text>
</comment>
<evidence type="ECO:0000256" key="1">
    <source>
        <dbReference type="ARBA" id="ARBA00004370"/>
    </source>
</evidence>
<dbReference type="InterPro" id="IPR004634">
    <property type="entry name" value="Pept_S49_pIV"/>
</dbReference>
<feature type="domain" description="Peptidase S49" evidence="9">
    <location>
        <begin position="141"/>
        <end position="291"/>
    </location>
</feature>
<dbReference type="Gene3D" id="6.20.330.10">
    <property type="match status" value="1"/>
</dbReference>
<reference evidence="10" key="1">
    <citation type="submission" date="2013-06" db="EMBL/GenBank/DDBJ databases">
        <authorList>
            <person name="Mazano-Marin A."/>
        </authorList>
    </citation>
    <scope>NUCLEOTIDE SEQUENCE</scope>
    <source>
        <strain evidence="10">SCt-VLC</strain>
    </source>
</reference>
<dbReference type="Gene3D" id="3.90.226.10">
    <property type="entry name" value="2-enoyl-CoA Hydratase, Chain A, domain 1"/>
    <property type="match status" value="2"/>
</dbReference>
<keyword evidence="8" id="KW-0812">Transmembrane</keyword>
<feature type="active site" description="Nucleophile" evidence="7">
    <location>
        <position position="409"/>
    </location>
</feature>
<dbReference type="GO" id="GO:0005886">
    <property type="term" value="C:plasma membrane"/>
    <property type="evidence" value="ECO:0007669"/>
    <property type="project" value="InterPro"/>
</dbReference>
<evidence type="ECO:0000256" key="2">
    <source>
        <dbReference type="ARBA" id="ARBA00008683"/>
    </source>
</evidence>
<evidence type="ECO:0000259" key="9">
    <source>
        <dbReference type="Pfam" id="PF01343"/>
    </source>
</evidence>
<evidence type="ECO:0000256" key="5">
    <source>
        <dbReference type="ARBA" id="ARBA00022825"/>
    </source>
</evidence>
<evidence type="ECO:0000256" key="4">
    <source>
        <dbReference type="ARBA" id="ARBA00022801"/>
    </source>
</evidence>
<dbReference type="CDD" id="cd07019">
    <property type="entry name" value="S49_SppA_1"/>
    <property type="match status" value="1"/>
</dbReference>
<gene>
    <name evidence="10" type="primary">sppA</name>
    <name evidence="10" type="ORF">SCTVLC_2086</name>
</gene>
<accession>A0A068RF67</accession>
<feature type="domain" description="Peptidase S49" evidence="9">
    <location>
        <begin position="393"/>
        <end position="543"/>
    </location>
</feature>
<dbReference type="InterPro" id="IPR033854">
    <property type="entry name" value="S49_SppA_1"/>
</dbReference>
<evidence type="ECO:0000256" key="8">
    <source>
        <dbReference type="SAM" id="Phobius"/>
    </source>
</evidence>
<evidence type="ECO:0000256" key="7">
    <source>
        <dbReference type="PIRSR" id="PIRSR001217-1"/>
    </source>
</evidence>
<keyword evidence="3 10" id="KW-0645">Protease</keyword>
<dbReference type="NCBIfam" id="NF008195">
    <property type="entry name" value="PRK10949.1"/>
    <property type="match status" value="1"/>
</dbReference>
<dbReference type="GO" id="GO:0006465">
    <property type="term" value="P:signal peptide processing"/>
    <property type="evidence" value="ECO:0007669"/>
    <property type="project" value="InterPro"/>
</dbReference>
<name>A0A068RF67_9GAMM</name>
<dbReference type="PANTHER" id="PTHR33209:SF1">
    <property type="entry name" value="PEPTIDASE S49 DOMAIN-CONTAINING PROTEIN"/>
    <property type="match status" value="1"/>
</dbReference>
<evidence type="ECO:0000256" key="3">
    <source>
        <dbReference type="ARBA" id="ARBA00022670"/>
    </source>
</evidence>
<feature type="transmembrane region" description="Helical" evidence="8">
    <location>
        <begin position="21"/>
        <end position="45"/>
    </location>
</feature>
<dbReference type="RefSeq" id="WP_061770835.1">
    <property type="nucleotide sequence ID" value="NZ_FR904237.1"/>
</dbReference>
<keyword evidence="5" id="KW-0720">Serine protease</keyword>
<organism evidence="10">
    <name type="scientific">Serratia symbiotica SCt-VLC</name>
    <dbReference type="NCBI Taxonomy" id="1347341"/>
    <lineage>
        <taxon>Bacteria</taxon>
        <taxon>Pseudomonadati</taxon>
        <taxon>Pseudomonadota</taxon>
        <taxon>Gammaproteobacteria</taxon>
        <taxon>Enterobacterales</taxon>
        <taxon>Yersiniaceae</taxon>
        <taxon>Serratia</taxon>
        <taxon>Serratia symbiotica</taxon>
    </lineage>
</organism>
<sequence length="618" mass="67389">MRTLGQIFTSTFRWTWRLLNFLRELILNLFLVLLLLVGGGIYLYFQNSTTPAIPEHGALLVDLSGVVVDQPSMNNKVRQWGRELLSASSNRLQENSLFELVNSIRKAKDDKTITGMVLQFNDFGGADQPSLHYIGKALREFRDSGKPIIAIGDSYSQMQYYLASYANRIYLSPQGSVDLRGFASNNLYYKSLLEMFKVTSHIFRVGTYKSAVEPLIRDDMSLAAREADSRWIGGLWQNYLDTVAANRQLTPQQLFPGADNVLSGLQAAGGDTARYALDNKLVDELASRTAIEDQLVKTFGWNKRANNFNAISIYDYQPKPADAQGDEIAVVFANGAIIDGPQAPGTVGGDTTAAELRQVRLDPIIKAVVLRVNSPGGSVSASEVIRAELAEIRAAGKPVVVSMGGMAASGGYWISTPADYIIASPSTLTGSIGIFGIINTYERTLDSIGVHTDGVATSPLADITATKALPPAFSQMMQLSIEHGYKNFIDLVAKARKMVPQQVDQIAQGHVWLGSDAKANGLVDQLGDFDDAVKKVAELAKLKQWKLNWFVDTPSLTEMVLSHFSGSIHAMLPAAIQAILPAPLASVAMTVKEQSGLLNNLNDPQNRYAFCLTCGEVR</sequence>
<keyword evidence="8" id="KW-1133">Transmembrane helix</keyword>
<evidence type="ECO:0000256" key="6">
    <source>
        <dbReference type="ARBA" id="ARBA00023136"/>
    </source>
</evidence>
<comment type="subcellular location">
    <subcellularLocation>
        <location evidence="1">Membrane</location>
    </subcellularLocation>
</comment>
<dbReference type="SUPFAM" id="SSF52096">
    <property type="entry name" value="ClpP/crotonase"/>
    <property type="match status" value="2"/>
</dbReference>
<protein>
    <submittedName>
        <fullName evidence="10">Protease 4</fullName>
    </submittedName>
</protein>
<dbReference type="GO" id="GO:0008236">
    <property type="term" value="F:serine-type peptidase activity"/>
    <property type="evidence" value="ECO:0007669"/>
    <property type="project" value="UniProtKB-KW"/>
</dbReference>
<dbReference type="PIRSF" id="PIRSF001217">
    <property type="entry name" value="Protease_4_SppA"/>
    <property type="match status" value="1"/>
</dbReference>